<dbReference type="InterPro" id="IPR011990">
    <property type="entry name" value="TPR-like_helical_dom_sf"/>
</dbReference>
<feature type="compositionally biased region" description="Low complexity" evidence="4">
    <location>
        <begin position="356"/>
        <end position="366"/>
    </location>
</feature>
<dbReference type="Pfam" id="PF13414">
    <property type="entry name" value="TPR_11"/>
    <property type="match status" value="1"/>
</dbReference>
<dbReference type="SMART" id="SM00028">
    <property type="entry name" value="TPR"/>
    <property type="match status" value="6"/>
</dbReference>
<keyword evidence="1" id="KW-0677">Repeat</keyword>
<dbReference type="SUPFAM" id="SSF48452">
    <property type="entry name" value="TPR-like"/>
    <property type="match status" value="3"/>
</dbReference>
<dbReference type="PANTHER" id="PTHR45586:SF1">
    <property type="entry name" value="LIPOPOLYSACCHARIDE ASSEMBLY PROTEIN B"/>
    <property type="match status" value="1"/>
</dbReference>
<dbReference type="AlphaFoldDB" id="A0A4Y6PUM6"/>
<feature type="repeat" description="TPR" evidence="3">
    <location>
        <begin position="59"/>
        <end position="92"/>
    </location>
</feature>
<reference evidence="5 6" key="1">
    <citation type="submission" date="2019-06" db="EMBL/GenBank/DDBJ databases">
        <title>Persicimonas caeni gen. nov., sp. nov., a predatory bacterium isolated from solar saltern.</title>
        <authorList>
            <person name="Wang S."/>
        </authorList>
    </citation>
    <scope>NUCLEOTIDE SEQUENCE [LARGE SCALE GENOMIC DNA]</scope>
    <source>
        <strain evidence="5 6">YN101</strain>
    </source>
</reference>
<keyword evidence="6" id="KW-1185">Reference proteome</keyword>
<dbReference type="EMBL" id="CP041186">
    <property type="protein sequence ID" value="QDG52044.1"/>
    <property type="molecule type" value="Genomic_DNA"/>
</dbReference>
<protein>
    <submittedName>
        <fullName evidence="5">Tetratricopeptide repeat protein</fullName>
    </submittedName>
</protein>
<dbReference type="InterPro" id="IPR019734">
    <property type="entry name" value="TPR_rpt"/>
</dbReference>
<dbReference type="Pfam" id="PF13432">
    <property type="entry name" value="TPR_16"/>
    <property type="match status" value="2"/>
</dbReference>
<sequence length="877" mass="97590">MGINRNKVLNAARKQVRKGNWEKAISKYQQLVDDDPSDARSQLKIADLYSKLDRTEEALDAYGAVAKHYAADDIYEKAVAVYKQALRLAPDEPTLHRDLGDAYHRLGRLKDAVRSYHKAQKIYKQVGDAASQRELLERMIRLDPDDVGMRIQLAERYAKDNLHDQALELFEHAAEKLDDEGRIDEYVQVAERIIFLRDDALHLRRRVIDIYLQRNDNKHALKHLQVCFKQHPQNVGILELLVETFRRLDRHDKAVLVMHELANLYSKQSRQEDVAQVYSDILELAPNDKRAKKELQKLRQLDDSGVMTGRRDTGPLHPQRNHTPTEPPSVDALDGIEFLDEESEGESEVVEIQAPAARSHSASQHASRQDAPRQDTSQPQTPPPAAQDDVPQTLDEDQLVDVSAEIEVIEAVEPTIEHSGPKTTEEEIAKELKETDVFIKYGLHDKAYETIVGVIAKHPDSLQAREQMKKLQQARNNPEGAVDELLEMARITRTTPGRAQKFISEALELTGDIARVHEAAEKYGLTAGDLDAEVLDEIALVELDNLEIAEPSDAGGEPADDLLELDMGDLEFVDAEPEEVNPAELEAGFHEIEESVVEMSEIELDVDDLEGLELVEDTDAEMIEVTDDDLDFDESAFDDADVVDMDVDLDGLGELSDDQMVALDDADDSADGGGFGFDISEEEADSMFDDLFGDFDGPSEAVNLGGDDPLGELAEVDFFLQQGLVSEAEETLDRVQDENPQHRGIEKRARQIQQARQGIEPEANPFGARSLSQKFVPGAEHESTGSLNLGEAAFNNTSIELGTAYRDMGLYDEAIDELTQALDDPQAADAAHFHIALCEIEKGDHAAATERLQNLAQAANANGIRRAAQQKLQELGA</sequence>
<dbReference type="RefSeq" id="WP_141198521.1">
    <property type="nucleotide sequence ID" value="NZ_CP041186.1"/>
</dbReference>
<accession>A0A5B8Y5P3</accession>
<dbReference type="PANTHER" id="PTHR45586">
    <property type="entry name" value="TPR REPEAT-CONTAINING PROTEIN PA4667"/>
    <property type="match status" value="1"/>
</dbReference>
<proteinExistence type="predicted"/>
<evidence type="ECO:0000256" key="1">
    <source>
        <dbReference type="ARBA" id="ARBA00022737"/>
    </source>
</evidence>
<feature type="repeat" description="TPR" evidence="3">
    <location>
        <begin position="255"/>
        <end position="288"/>
    </location>
</feature>
<organism evidence="5 6">
    <name type="scientific">Persicimonas caeni</name>
    <dbReference type="NCBI Taxonomy" id="2292766"/>
    <lineage>
        <taxon>Bacteria</taxon>
        <taxon>Deltaproteobacteria</taxon>
        <taxon>Bradymonadales</taxon>
        <taxon>Bradymonadaceae</taxon>
        <taxon>Persicimonas</taxon>
    </lineage>
</organism>
<keyword evidence="2 3" id="KW-0802">TPR repeat</keyword>
<evidence type="ECO:0000256" key="4">
    <source>
        <dbReference type="SAM" id="MobiDB-lite"/>
    </source>
</evidence>
<dbReference type="Proteomes" id="UP000315995">
    <property type="component" value="Chromosome"/>
</dbReference>
<feature type="region of interest" description="Disordered" evidence="4">
    <location>
        <begin position="296"/>
        <end position="391"/>
    </location>
</feature>
<evidence type="ECO:0000313" key="5">
    <source>
        <dbReference type="EMBL" id="QDG52044.1"/>
    </source>
</evidence>
<evidence type="ECO:0000313" key="6">
    <source>
        <dbReference type="Proteomes" id="UP000315995"/>
    </source>
</evidence>
<dbReference type="InterPro" id="IPR051012">
    <property type="entry name" value="CellSynth/LPSAsmb/PSIAsmb"/>
</dbReference>
<evidence type="ECO:0000256" key="2">
    <source>
        <dbReference type="ARBA" id="ARBA00022803"/>
    </source>
</evidence>
<feature type="repeat" description="TPR" evidence="3">
    <location>
        <begin position="93"/>
        <end position="126"/>
    </location>
</feature>
<dbReference type="PROSITE" id="PS50005">
    <property type="entry name" value="TPR"/>
    <property type="match status" value="3"/>
</dbReference>
<evidence type="ECO:0000256" key="3">
    <source>
        <dbReference type="PROSITE-ProRule" id="PRU00339"/>
    </source>
</evidence>
<accession>A0A4Y6PUM6</accession>
<dbReference type="OrthoDB" id="5482461at2"/>
<name>A0A4Y6PUM6_PERCE</name>
<dbReference type="Gene3D" id="1.25.40.10">
    <property type="entry name" value="Tetratricopeptide repeat domain"/>
    <property type="match status" value="4"/>
</dbReference>
<feature type="compositionally biased region" description="Acidic residues" evidence="4">
    <location>
        <begin position="337"/>
        <end position="349"/>
    </location>
</feature>
<gene>
    <name evidence="5" type="ORF">FIV42_15225</name>
</gene>